<keyword evidence="3" id="KW-1185">Reference proteome</keyword>
<dbReference type="Proteomes" id="UP000054485">
    <property type="component" value="Unassembled WGS sequence"/>
</dbReference>
<feature type="region of interest" description="Disordered" evidence="1">
    <location>
        <begin position="58"/>
        <end position="86"/>
    </location>
</feature>
<name>A0A0D0BUW5_9AGAM</name>
<accession>A0A0D0BUW5</accession>
<reference evidence="2 3" key="1">
    <citation type="submission" date="2014-04" db="EMBL/GenBank/DDBJ databases">
        <authorList>
            <consortium name="DOE Joint Genome Institute"/>
            <person name="Kuo A."/>
            <person name="Ruytinx J."/>
            <person name="Rineau F."/>
            <person name="Colpaert J."/>
            <person name="Kohler A."/>
            <person name="Nagy L.G."/>
            <person name="Floudas D."/>
            <person name="Copeland A."/>
            <person name="Barry K.W."/>
            <person name="Cichocki N."/>
            <person name="Veneault-Fourrey C."/>
            <person name="LaButti K."/>
            <person name="Lindquist E.A."/>
            <person name="Lipzen A."/>
            <person name="Lundell T."/>
            <person name="Morin E."/>
            <person name="Murat C."/>
            <person name="Sun H."/>
            <person name="Tunlid A."/>
            <person name="Henrissat B."/>
            <person name="Grigoriev I.V."/>
            <person name="Hibbett D.S."/>
            <person name="Martin F."/>
            <person name="Nordberg H.P."/>
            <person name="Cantor M.N."/>
            <person name="Hua S.X."/>
        </authorList>
    </citation>
    <scope>NUCLEOTIDE SEQUENCE [LARGE SCALE GENOMIC DNA]</scope>
    <source>
        <strain evidence="2 3">UH-Slu-Lm8-n1</strain>
    </source>
</reference>
<evidence type="ECO:0000313" key="2">
    <source>
        <dbReference type="EMBL" id="KIK46808.1"/>
    </source>
</evidence>
<reference evidence="3" key="2">
    <citation type="submission" date="2015-01" db="EMBL/GenBank/DDBJ databases">
        <title>Evolutionary Origins and Diversification of the Mycorrhizal Mutualists.</title>
        <authorList>
            <consortium name="DOE Joint Genome Institute"/>
            <consortium name="Mycorrhizal Genomics Consortium"/>
            <person name="Kohler A."/>
            <person name="Kuo A."/>
            <person name="Nagy L.G."/>
            <person name="Floudas D."/>
            <person name="Copeland A."/>
            <person name="Barry K.W."/>
            <person name="Cichocki N."/>
            <person name="Veneault-Fourrey C."/>
            <person name="LaButti K."/>
            <person name="Lindquist E.A."/>
            <person name="Lipzen A."/>
            <person name="Lundell T."/>
            <person name="Morin E."/>
            <person name="Murat C."/>
            <person name="Riley R."/>
            <person name="Ohm R."/>
            <person name="Sun H."/>
            <person name="Tunlid A."/>
            <person name="Henrissat B."/>
            <person name="Grigoriev I.V."/>
            <person name="Hibbett D.S."/>
            <person name="Martin F."/>
        </authorList>
    </citation>
    <scope>NUCLEOTIDE SEQUENCE [LARGE SCALE GENOMIC DNA]</scope>
    <source>
        <strain evidence="3">UH-Slu-Lm8-n1</strain>
    </source>
</reference>
<evidence type="ECO:0000313" key="3">
    <source>
        <dbReference type="Proteomes" id="UP000054485"/>
    </source>
</evidence>
<protein>
    <submittedName>
        <fullName evidence="2">Uncharacterized protein</fullName>
    </submittedName>
</protein>
<evidence type="ECO:0000256" key="1">
    <source>
        <dbReference type="SAM" id="MobiDB-lite"/>
    </source>
</evidence>
<dbReference type="AlphaFoldDB" id="A0A0D0BUW5"/>
<dbReference type="EMBL" id="KN835154">
    <property type="protein sequence ID" value="KIK46808.1"/>
    <property type="molecule type" value="Genomic_DNA"/>
</dbReference>
<dbReference type="InParanoid" id="A0A0D0BUW5"/>
<organism evidence="2 3">
    <name type="scientific">Suillus luteus UH-Slu-Lm8-n1</name>
    <dbReference type="NCBI Taxonomy" id="930992"/>
    <lineage>
        <taxon>Eukaryota</taxon>
        <taxon>Fungi</taxon>
        <taxon>Dikarya</taxon>
        <taxon>Basidiomycota</taxon>
        <taxon>Agaricomycotina</taxon>
        <taxon>Agaricomycetes</taxon>
        <taxon>Agaricomycetidae</taxon>
        <taxon>Boletales</taxon>
        <taxon>Suillineae</taxon>
        <taxon>Suillaceae</taxon>
        <taxon>Suillus</taxon>
    </lineage>
</organism>
<dbReference type="HOGENOM" id="CLU_2499367_0_0_1"/>
<gene>
    <name evidence="2" type="ORF">CY34DRAFT_353004</name>
</gene>
<proteinExistence type="predicted"/>
<feature type="compositionally biased region" description="Basic and acidic residues" evidence="1">
    <location>
        <begin position="65"/>
        <end position="76"/>
    </location>
</feature>
<sequence>MKLCNGIVSYPPDSHHRILHELRKHKLTEGGNAAVQVEVASRLPAKAKMQNWGGVELSMSSQQRRCSDSSHNEHSHGMMGYNFPDV</sequence>